<evidence type="ECO:0000313" key="3">
    <source>
        <dbReference type="Proteomes" id="UP000092460"/>
    </source>
</evidence>
<feature type="region of interest" description="Disordered" evidence="1">
    <location>
        <begin position="287"/>
        <end position="344"/>
    </location>
</feature>
<reference evidence="3" key="1">
    <citation type="submission" date="2015-01" db="EMBL/GenBank/DDBJ databases">
        <authorList>
            <person name="Aksoy S."/>
            <person name="Warren W."/>
            <person name="Wilson R.K."/>
        </authorList>
    </citation>
    <scope>NUCLEOTIDE SEQUENCE [LARGE SCALE GENOMIC DNA]</scope>
    <source>
        <strain evidence="3">IAEA</strain>
    </source>
</reference>
<dbReference type="Proteomes" id="UP000092460">
    <property type="component" value="Unassembled WGS sequence"/>
</dbReference>
<keyword evidence="3" id="KW-1185">Reference proteome</keyword>
<feature type="compositionally biased region" description="Low complexity" evidence="1">
    <location>
        <begin position="290"/>
        <end position="305"/>
    </location>
</feature>
<dbReference type="STRING" id="67801.A0A1B0AQR8"/>
<dbReference type="EMBL" id="JXJN01002019">
    <property type="status" value="NOT_ANNOTATED_CDS"/>
    <property type="molecule type" value="Genomic_DNA"/>
</dbReference>
<reference evidence="2" key="2">
    <citation type="submission" date="2020-05" db="UniProtKB">
        <authorList>
            <consortium name="EnsemblMetazoa"/>
        </authorList>
    </citation>
    <scope>IDENTIFICATION</scope>
    <source>
        <strain evidence="2">IAEA</strain>
    </source>
</reference>
<dbReference type="EMBL" id="JXJN01002018">
    <property type="status" value="NOT_ANNOTATED_CDS"/>
    <property type="molecule type" value="Genomic_DNA"/>
</dbReference>
<dbReference type="EMBL" id="JXJN01002020">
    <property type="status" value="NOT_ANNOTATED_CDS"/>
    <property type="molecule type" value="Genomic_DNA"/>
</dbReference>
<evidence type="ECO:0000256" key="1">
    <source>
        <dbReference type="SAM" id="MobiDB-lite"/>
    </source>
</evidence>
<sequence length="519" mass="57682">MTHAMRHASHILGNCFARASELMKKEKCYGINSRDLLHVSGYLQGNDSTSIHTALNEYHPQYLYQIDSINEWNIRWQGIDVMRKFIIDRNRYFNRETSIRSNKILPLHADQEFCEHPDYKYRPRRKPKALRRDGYPYPMPYPSVPVEALRAGITPSYFASGPAAAAAYHLGSHLTQTNPPSSQSSISGQMDVPKFALDRNSYLSTAATAGSLYESSKAAQASAAYSAYLDPSVLTKAYFDSKMYQDRAANYAFDISKIYGAQQHNSSTPAPSVHQQHQQHQHFLNGLSISSPQHSNQTTSNNTNNVDERETTPHLESGGSSNGGPVGRVSDSKALLHSPNGNQMDYNPYGQYGQVGGNHVNSPSVTAGVSTSTVSSTASGDYRRPLTLDERLLIRNEKDTEKVSGTGNESKRDFISDAVGSFGIKDKEKYLVTGVIRTCSAMASEIIIKKLGMCSNQGVWTLGRVDRRDFVTPIQLFPENRTKSKATSAECRASSTSHIQFSAMTLFDYNAENVWIEWI</sequence>
<dbReference type="AlphaFoldDB" id="A0A1B0AQR8"/>
<name>A0A1B0AQR8_9MUSC</name>
<dbReference type="VEuPathDB" id="VectorBase:GPPI005193"/>
<dbReference type="EnsemblMetazoa" id="GPPI005193-RA">
    <property type="protein sequence ID" value="GPPI005193-PA"/>
    <property type="gene ID" value="GPPI005193"/>
</dbReference>
<evidence type="ECO:0000313" key="2">
    <source>
        <dbReference type="EnsemblMetazoa" id="GPPI005193-PA"/>
    </source>
</evidence>
<organism evidence="2 3">
    <name type="scientific">Glossina palpalis gambiensis</name>
    <dbReference type="NCBI Taxonomy" id="67801"/>
    <lineage>
        <taxon>Eukaryota</taxon>
        <taxon>Metazoa</taxon>
        <taxon>Ecdysozoa</taxon>
        <taxon>Arthropoda</taxon>
        <taxon>Hexapoda</taxon>
        <taxon>Insecta</taxon>
        <taxon>Pterygota</taxon>
        <taxon>Neoptera</taxon>
        <taxon>Endopterygota</taxon>
        <taxon>Diptera</taxon>
        <taxon>Brachycera</taxon>
        <taxon>Muscomorpha</taxon>
        <taxon>Hippoboscoidea</taxon>
        <taxon>Glossinidae</taxon>
        <taxon>Glossina</taxon>
    </lineage>
</organism>
<protein>
    <submittedName>
        <fullName evidence="2">Uncharacterized protein</fullName>
    </submittedName>
</protein>
<proteinExistence type="predicted"/>
<accession>A0A1B0AQR8</accession>